<gene>
    <name evidence="2" type="ORF">HGR_14704</name>
</gene>
<sequence>MTGICRMKHLSISEEHRMNQSFTVTGMSCGHCEKAVTQAIRQVDPQAEVRIDRSHNLVEVQSQQPRETLSRAITEEGYAVAA</sequence>
<dbReference type="InterPro" id="IPR036163">
    <property type="entry name" value="HMA_dom_sf"/>
</dbReference>
<dbReference type="Gene3D" id="3.30.70.100">
    <property type="match status" value="1"/>
</dbReference>
<dbReference type="eggNOG" id="COG2608">
    <property type="taxonomic scope" value="Bacteria"/>
</dbReference>
<dbReference type="Pfam" id="PF00403">
    <property type="entry name" value="HMA"/>
    <property type="match status" value="1"/>
</dbReference>
<dbReference type="Proteomes" id="UP000016368">
    <property type="component" value="Unassembled WGS sequence"/>
</dbReference>
<dbReference type="AlphaFoldDB" id="F3KWV2"/>
<protein>
    <submittedName>
        <fullName evidence="2">Heavy metal transport/detoxification protein</fullName>
    </submittedName>
</protein>
<dbReference type="InterPro" id="IPR006121">
    <property type="entry name" value="HMA_dom"/>
</dbReference>
<dbReference type="SUPFAM" id="SSF55008">
    <property type="entry name" value="HMA, heavy metal-associated domain"/>
    <property type="match status" value="1"/>
</dbReference>
<proteinExistence type="predicted"/>
<comment type="caution">
    <text evidence="2">The sequence shown here is derived from an EMBL/GenBank/DDBJ whole genome shotgun (WGS) entry which is preliminary data.</text>
</comment>
<feature type="domain" description="HMA" evidence="1">
    <location>
        <begin position="18"/>
        <end position="81"/>
    </location>
</feature>
<accession>F3KWV2</accession>
<dbReference type="GO" id="GO:0046872">
    <property type="term" value="F:metal ion binding"/>
    <property type="evidence" value="ECO:0007669"/>
    <property type="project" value="InterPro"/>
</dbReference>
<dbReference type="PROSITE" id="PS51257">
    <property type="entry name" value="PROKAR_LIPOPROTEIN"/>
    <property type="match status" value="1"/>
</dbReference>
<evidence type="ECO:0000313" key="3">
    <source>
        <dbReference type="Proteomes" id="UP000016368"/>
    </source>
</evidence>
<evidence type="ECO:0000259" key="1">
    <source>
        <dbReference type="PROSITE" id="PS50846"/>
    </source>
</evidence>
<organism evidence="2 3">
    <name type="scientific">Hylemonella gracilis ATCC 19624</name>
    <dbReference type="NCBI Taxonomy" id="887062"/>
    <lineage>
        <taxon>Bacteria</taxon>
        <taxon>Pseudomonadati</taxon>
        <taxon>Pseudomonadota</taxon>
        <taxon>Betaproteobacteria</taxon>
        <taxon>Burkholderiales</taxon>
        <taxon>Comamonadaceae</taxon>
        <taxon>Hylemonella</taxon>
    </lineage>
</organism>
<dbReference type="EMBL" id="AEGR01000093">
    <property type="protein sequence ID" value="EGI75739.1"/>
    <property type="molecule type" value="Genomic_DNA"/>
</dbReference>
<dbReference type="PROSITE" id="PS50846">
    <property type="entry name" value="HMA_2"/>
    <property type="match status" value="1"/>
</dbReference>
<dbReference type="CDD" id="cd00371">
    <property type="entry name" value="HMA"/>
    <property type="match status" value="1"/>
</dbReference>
<evidence type="ECO:0000313" key="2">
    <source>
        <dbReference type="EMBL" id="EGI75739.1"/>
    </source>
</evidence>
<name>F3KWV2_9BURK</name>
<dbReference type="STRING" id="887062.HGR_14704"/>
<reference evidence="2 3" key="1">
    <citation type="journal article" date="2011" name="EMBO J.">
        <title>Structural diversity of bacterial flagellar motors.</title>
        <authorList>
            <person name="Chen S."/>
            <person name="Beeby M."/>
            <person name="Murphy G.E."/>
            <person name="Leadbetter J.R."/>
            <person name="Hendrixson D.R."/>
            <person name="Briegel A."/>
            <person name="Li Z."/>
            <person name="Shi J."/>
            <person name="Tocheva E.I."/>
            <person name="Muller A."/>
            <person name="Dobro M.J."/>
            <person name="Jensen G.J."/>
        </authorList>
    </citation>
    <scope>NUCLEOTIDE SEQUENCE [LARGE SCALE GENOMIC DNA]</scope>
    <source>
        <strain evidence="2 3">ATCC 19624</strain>
    </source>
</reference>
<keyword evidence="3" id="KW-1185">Reference proteome</keyword>